<proteinExistence type="predicted"/>
<sequence>MPKEHFPLRAPNCRGKIRLRFIAITPGDPNREIRLDERWALLQKLQRIEQGEPDEAVIQLNLKHYITRKTSGEVVLNYCNAFADGGQ</sequence>
<protein>
    <submittedName>
        <fullName evidence="1">Uncharacterized protein</fullName>
    </submittedName>
</protein>
<reference evidence="1 2" key="1">
    <citation type="submission" date="2016-12" db="EMBL/GenBank/DDBJ databases">
        <title>Genome sequencing of Methylocaldum marinum.</title>
        <authorList>
            <person name="Takeuchi M."/>
            <person name="Kamagata Y."/>
            <person name="Hiraoka S."/>
            <person name="Oshima K."/>
            <person name="Hattori M."/>
            <person name="Iwasaki W."/>
        </authorList>
    </citation>
    <scope>NUCLEOTIDE SEQUENCE [LARGE SCALE GENOMIC DNA]</scope>
    <source>
        <strain evidence="1 2">S8</strain>
    </source>
</reference>
<dbReference type="AlphaFoldDB" id="A0A286P4G8"/>
<dbReference type="Proteomes" id="UP000266313">
    <property type="component" value="Chromosome"/>
</dbReference>
<gene>
    <name evidence="1" type="ORF">sS8_5631</name>
</gene>
<organism evidence="1 2">
    <name type="scientific">Methylocaldum marinum</name>
    <dbReference type="NCBI Taxonomy" id="1432792"/>
    <lineage>
        <taxon>Bacteria</taxon>
        <taxon>Pseudomonadati</taxon>
        <taxon>Pseudomonadota</taxon>
        <taxon>Gammaproteobacteria</taxon>
        <taxon>Methylococcales</taxon>
        <taxon>Methylococcaceae</taxon>
        <taxon>Methylocaldum</taxon>
    </lineage>
</organism>
<evidence type="ECO:0000313" key="2">
    <source>
        <dbReference type="Proteomes" id="UP000266313"/>
    </source>
</evidence>
<name>A0A286P4G8_9GAMM</name>
<dbReference type="EMBL" id="AP017928">
    <property type="protein sequence ID" value="BBA37548.1"/>
    <property type="molecule type" value="Genomic_DNA"/>
</dbReference>
<keyword evidence="2" id="KW-1185">Reference proteome</keyword>
<evidence type="ECO:0000313" key="1">
    <source>
        <dbReference type="EMBL" id="BBA37548.1"/>
    </source>
</evidence>
<accession>A0A286P4G8</accession>
<dbReference type="KEGG" id="mmai:sS8_5631"/>